<proteinExistence type="predicted"/>
<dbReference type="Proteomes" id="UP000786989">
    <property type="component" value="Unassembled WGS sequence"/>
</dbReference>
<dbReference type="EMBL" id="DYWI01000130">
    <property type="protein sequence ID" value="HJF65870.1"/>
    <property type="molecule type" value="Genomic_DNA"/>
</dbReference>
<protein>
    <recommendedName>
        <fullName evidence="4">DNA mismatch repair MutH/Type II restriction enzyme Sau3AI domain-containing protein</fullName>
    </recommendedName>
</protein>
<dbReference type="CDD" id="cd22356">
    <property type="entry name" value="Sau3AI_N-like"/>
    <property type="match status" value="1"/>
</dbReference>
<dbReference type="Gene3D" id="3.40.600.10">
    <property type="entry name" value="DNA mismatch repair MutH/Restriction endonuclease, type II"/>
    <property type="match status" value="2"/>
</dbReference>
<dbReference type="NCBIfam" id="NF040973">
    <property type="entry name" value="restrict_Sau3AI"/>
    <property type="match status" value="1"/>
</dbReference>
<keyword evidence="2" id="KW-0255">Endonuclease</keyword>
<dbReference type="SMART" id="SM00927">
    <property type="entry name" value="MutH"/>
    <property type="match status" value="1"/>
</dbReference>
<accession>A0A9D2UXT4</accession>
<feature type="domain" description="DNA mismatch repair MutH/Type II restriction enzyme Sau3AI" evidence="4">
    <location>
        <begin position="66"/>
        <end position="166"/>
    </location>
</feature>
<gene>
    <name evidence="5" type="ORF">K8U77_07150</name>
</gene>
<reference evidence="5" key="2">
    <citation type="submission" date="2021-09" db="EMBL/GenBank/DDBJ databases">
        <authorList>
            <person name="Gilroy R."/>
        </authorList>
    </citation>
    <scope>NUCLEOTIDE SEQUENCE</scope>
    <source>
        <strain evidence="5">ChiGjej6B6-11269</strain>
    </source>
</reference>
<organism evidence="5 6">
    <name type="scientific">Slackia equolifaciens</name>
    <dbReference type="NCBI Taxonomy" id="498718"/>
    <lineage>
        <taxon>Bacteria</taxon>
        <taxon>Bacillati</taxon>
        <taxon>Actinomycetota</taxon>
        <taxon>Coriobacteriia</taxon>
        <taxon>Eggerthellales</taxon>
        <taxon>Eggerthellaceae</taxon>
        <taxon>Slackia</taxon>
    </lineage>
</organism>
<dbReference type="AlphaFoldDB" id="A0A9D2UXT4"/>
<evidence type="ECO:0000313" key="6">
    <source>
        <dbReference type="Proteomes" id="UP000786989"/>
    </source>
</evidence>
<dbReference type="CDD" id="cd22355">
    <property type="entry name" value="Sau3AI_C"/>
    <property type="match status" value="1"/>
</dbReference>
<dbReference type="GO" id="GO:0003677">
    <property type="term" value="F:DNA binding"/>
    <property type="evidence" value="ECO:0007669"/>
    <property type="project" value="InterPro"/>
</dbReference>
<evidence type="ECO:0000256" key="3">
    <source>
        <dbReference type="ARBA" id="ARBA00022801"/>
    </source>
</evidence>
<dbReference type="SUPFAM" id="SSF52980">
    <property type="entry name" value="Restriction endonuclease-like"/>
    <property type="match status" value="2"/>
</dbReference>
<sequence length="487" mass="55654">MPKYLVPRDELPYNPSDRQSIIDYAYLLEGHTLQEACDIDSHEAHETKKGNKGGLGQAVEYYYFKYEPNSDQEPDFPEVGMELKTTPIKRNKNKSISAKERLVLTMIDYFKVVDETWETSTCLEKMRDILLISYLHEPAKNVFDYEIEYARPQDFPAEDMAVIQDDWETIVEKVRQGRAHELSGGDTHYLEACTKSANSSKRRPQPFSDILAKPRAFALKSSYMTAFYNKNLGLEAIRRIRGEESLSLEDLVKSRFAKYKGMTATAIMEALGRVSSAKSKYALVTKAILGIEDDNDIAEFAKAGIISKTIRIEESDVIEQHISFPSFEFSELLEEDDWDSSEFCRICESEFFFVVFKKHEEDYLFAGCDFWRMPAPDREKARETWEETHRVVQEGVLLSPRVNKAGKVQLCKDGNPVLDNNLPGPAFNGVAHVRPHTSQRAYRLEDGTEIGNVAAHASELPDGRAMTKQSFWLDKSYIREQLRGLGL</sequence>
<keyword evidence="1" id="KW-0540">Nuclease</keyword>
<evidence type="ECO:0000313" key="5">
    <source>
        <dbReference type="EMBL" id="HJF65870.1"/>
    </source>
</evidence>
<name>A0A9D2UXT4_9ACTN</name>
<comment type="caution">
    <text evidence="5">The sequence shown here is derived from an EMBL/GenBank/DDBJ whole genome shotgun (WGS) entry which is preliminary data.</text>
</comment>
<evidence type="ECO:0000256" key="1">
    <source>
        <dbReference type="ARBA" id="ARBA00022722"/>
    </source>
</evidence>
<reference evidence="5" key="1">
    <citation type="journal article" date="2021" name="PeerJ">
        <title>Extensive microbial diversity within the chicken gut microbiome revealed by metagenomics and culture.</title>
        <authorList>
            <person name="Gilroy R."/>
            <person name="Ravi A."/>
            <person name="Getino M."/>
            <person name="Pursley I."/>
            <person name="Horton D.L."/>
            <person name="Alikhan N.F."/>
            <person name="Baker D."/>
            <person name="Gharbi K."/>
            <person name="Hall N."/>
            <person name="Watson M."/>
            <person name="Adriaenssens E.M."/>
            <person name="Foster-Nyarko E."/>
            <person name="Jarju S."/>
            <person name="Secka A."/>
            <person name="Antonio M."/>
            <person name="Oren A."/>
            <person name="Chaudhuri R.R."/>
            <person name="La Ragione R."/>
            <person name="Hildebrand F."/>
            <person name="Pallen M.J."/>
        </authorList>
    </citation>
    <scope>NUCLEOTIDE SEQUENCE</scope>
    <source>
        <strain evidence="5">ChiGjej6B6-11269</strain>
    </source>
</reference>
<dbReference type="Pfam" id="PF02976">
    <property type="entry name" value="MutH"/>
    <property type="match status" value="1"/>
</dbReference>
<dbReference type="InterPro" id="IPR011337">
    <property type="entry name" value="DNA_rep_MutH/RE_typeII_Sau3AI"/>
</dbReference>
<evidence type="ECO:0000256" key="2">
    <source>
        <dbReference type="ARBA" id="ARBA00022759"/>
    </source>
</evidence>
<dbReference type="InterPro" id="IPR037057">
    <property type="entry name" value="DNA_rep_MutH/T2_RE_sf"/>
</dbReference>
<dbReference type="GO" id="GO:0016787">
    <property type="term" value="F:hydrolase activity"/>
    <property type="evidence" value="ECO:0007669"/>
    <property type="project" value="UniProtKB-KW"/>
</dbReference>
<dbReference type="InterPro" id="IPR011335">
    <property type="entry name" value="Restrct_endonuc-II-like"/>
</dbReference>
<dbReference type="GO" id="GO:0004519">
    <property type="term" value="F:endonuclease activity"/>
    <property type="evidence" value="ECO:0007669"/>
    <property type="project" value="UniProtKB-KW"/>
</dbReference>
<keyword evidence="3" id="KW-0378">Hydrolase</keyword>
<evidence type="ECO:0000259" key="4">
    <source>
        <dbReference type="SMART" id="SM00927"/>
    </source>
</evidence>